<dbReference type="InParanoid" id="B5RU04"/>
<accession>B5RU04</accession>
<organism evidence="1 2">
    <name type="scientific">Debaryomyces hansenii (strain ATCC 36239 / CBS 767 / BCRC 21394 / JCM 1990 / NBRC 0083 / IGC 2968)</name>
    <name type="common">Yeast</name>
    <name type="synonym">Torulaspora hansenii</name>
    <dbReference type="NCBI Taxonomy" id="284592"/>
    <lineage>
        <taxon>Eukaryota</taxon>
        <taxon>Fungi</taxon>
        <taxon>Dikarya</taxon>
        <taxon>Ascomycota</taxon>
        <taxon>Saccharomycotina</taxon>
        <taxon>Pichiomycetes</taxon>
        <taxon>Debaryomycetaceae</taxon>
        <taxon>Debaryomyces</taxon>
    </lineage>
</organism>
<evidence type="ECO:0000313" key="1">
    <source>
        <dbReference type="EMBL" id="CAR65816.1"/>
    </source>
</evidence>
<keyword evidence="2" id="KW-1185">Reference proteome</keyword>
<gene>
    <name evidence="1" type="ordered locus">DEHA2E13222g</name>
</gene>
<dbReference type="GeneID" id="8998741"/>
<dbReference type="RefSeq" id="XP_002770473.1">
    <property type="nucleotide sequence ID" value="XM_002770427.1"/>
</dbReference>
<dbReference type="VEuPathDB" id="FungiDB:DEHA2E13222g"/>
<evidence type="ECO:0000313" key="2">
    <source>
        <dbReference type="Proteomes" id="UP000000599"/>
    </source>
</evidence>
<dbReference type="Proteomes" id="UP000000599">
    <property type="component" value="Chromosome E"/>
</dbReference>
<protein>
    <submittedName>
        <fullName evidence="1">DEHA2E13222p</fullName>
    </submittedName>
</protein>
<dbReference type="AlphaFoldDB" id="B5RU04"/>
<proteinExistence type="predicted"/>
<dbReference type="KEGG" id="dha:DEHA2E13222g"/>
<dbReference type="HOGENOM" id="CLU_2757729_0_0_1"/>
<sequence length="70" mass="7789">MKLDSCLKYNAPIVFTTNNETLTNSFWLINTGCSGSRSVNFCSIYVSCFKISQSTLILLLLSPATFLNQD</sequence>
<reference evidence="1 2" key="1">
    <citation type="journal article" date="2004" name="Nature">
        <title>Genome evolution in yeasts.</title>
        <authorList>
            <consortium name="Genolevures"/>
            <person name="Dujon B."/>
            <person name="Sherman D."/>
            <person name="Fischer G."/>
            <person name="Durrens P."/>
            <person name="Casaregola S."/>
            <person name="Lafontaine I."/>
            <person name="de Montigny J."/>
            <person name="Marck C."/>
            <person name="Neuveglise C."/>
            <person name="Talla E."/>
            <person name="Goffard N."/>
            <person name="Frangeul L."/>
            <person name="Aigle M."/>
            <person name="Anthouard V."/>
            <person name="Babour A."/>
            <person name="Barbe V."/>
            <person name="Barnay S."/>
            <person name="Blanchin S."/>
            <person name="Beckerich J.M."/>
            <person name="Beyne E."/>
            <person name="Bleykasten C."/>
            <person name="Boisrame A."/>
            <person name="Boyer J."/>
            <person name="Cattolico L."/>
            <person name="Confanioleri F."/>
            <person name="de Daruvar A."/>
            <person name="Despons L."/>
            <person name="Fabre E."/>
            <person name="Fairhead C."/>
            <person name="Ferry-Dumazet H."/>
            <person name="Groppi A."/>
            <person name="Hantraye F."/>
            <person name="Hennequin C."/>
            <person name="Jauniaux N."/>
            <person name="Joyet P."/>
            <person name="Kachouri R."/>
            <person name="Kerrest A."/>
            <person name="Koszul R."/>
            <person name="Lemaire M."/>
            <person name="Lesur I."/>
            <person name="Ma L."/>
            <person name="Muller H."/>
            <person name="Nicaud J.M."/>
            <person name="Nikolski M."/>
            <person name="Oztas S."/>
            <person name="Ozier-Kalogeropoulos O."/>
            <person name="Pellenz S."/>
            <person name="Potier S."/>
            <person name="Richard G.F."/>
            <person name="Straub M.L."/>
            <person name="Suleau A."/>
            <person name="Swennene D."/>
            <person name="Tekaia F."/>
            <person name="Wesolowski-Louvel M."/>
            <person name="Westhof E."/>
            <person name="Wirth B."/>
            <person name="Zeniou-Meyer M."/>
            <person name="Zivanovic I."/>
            <person name="Bolotin-Fukuhara M."/>
            <person name="Thierry A."/>
            <person name="Bouchier C."/>
            <person name="Caudron B."/>
            <person name="Scarpelli C."/>
            <person name="Gaillardin C."/>
            <person name="Weissenbach J."/>
            <person name="Wincker P."/>
            <person name="Souciet J.L."/>
        </authorList>
    </citation>
    <scope>NUCLEOTIDE SEQUENCE [LARGE SCALE GENOMIC DNA]</scope>
    <source>
        <strain evidence="2">ATCC 36239 / CBS 767 / BCRC 21394 / JCM 1990 / NBRC 0083 / IGC 2968</strain>
    </source>
</reference>
<name>B5RU04_DEBHA</name>
<dbReference type="EMBL" id="CR382137">
    <property type="protein sequence ID" value="CAR65816.1"/>
    <property type="molecule type" value="Genomic_DNA"/>
</dbReference>